<dbReference type="InterPro" id="IPR001005">
    <property type="entry name" value="SANT/Myb"/>
</dbReference>
<dbReference type="Proteomes" id="UP001359559">
    <property type="component" value="Unassembled WGS sequence"/>
</dbReference>
<feature type="compositionally biased region" description="Polar residues" evidence="3">
    <location>
        <begin position="239"/>
        <end position="248"/>
    </location>
</feature>
<gene>
    <name evidence="6" type="ORF">RJT34_19416</name>
</gene>
<name>A0AAN9IR88_CLITE</name>
<comment type="caution">
    <text evidence="6">The sequence shown here is derived from an EMBL/GenBank/DDBJ whole genome shotgun (WGS) entry which is preliminary data.</text>
</comment>
<feature type="domain" description="Myb-like" evidence="4">
    <location>
        <begin position="198"/>
        <end position="252"/>
    </location>
</feature>
<dbReference type="InterPro" id="IPR009057">
    <property type="entry name" value="Homeodomain-like_sf"/>
</dbReference>
<dbReference type="AlphaFoldDB" id="A0AAN9IR88"/>
<evidence type="ECO:0000313" key="6">
    <source>
        <dbReference type="EMBL" id="KAK7284666.1"/>
    </source>
</evidence>
<dbReference type="PROSITE" id="PS50090">
    <property type="entry name" value="MYB_LIKE"/>
    <property type="match status" value="1"/>
</dbReference>
<evidence type="ECO:0000259" key="5">
    <source>
        <dbReference type="PROSITE" id="PS51294"/>
    </source>
</evidence>
<dbReference type="EMBL" id="JAYKXN010000005">
    <property type="protein sequence ID" value="KAK7284666.1"/>
    <property type="molecule type" value="Genomic_DNA"/>
</dbReference>
<evidence type="ECO:0000259" key="4">
    <source>
        <dbReference type="PROSITE" id="PS50090"/>
    </source>
</evidence>
<dbReference type="SUPFAM" id="SSF46689">
    <property type="entry name" value="Homeodomain-like"/>
    <property type="match status" value="1"/>
</dbReference>
<sequence length="259" mass="29310">MAKENITKHMKVPFNEEDVATLLERYDATTVLTLLQELANYQHSKFDWNKLVAKSSTGITDPAEYRRLWRHLAYRHSLTQNSEDDAQPLDDDSDLECDQEALSPEAMDSISEASACVQVMIASHEMNQATPTSSVIPSPLTITIPNRGTMSEESSQPSNLIIQEKTFIFPVTVKRKTLPNTLSTRTMKANGSDIGSTSTKKKRATWSEEEDMLLREAVQRWGEGHWAEMAKREDFPIKKSTSQMSKRWSTLRKKDGGNN</sequence>
<keyword evidence="7" id="KW-1185">Reference proteome</keyword>
<feature type="domain" description="HTH myb-type" evidence="5">
    <location>
        <begin position="198"/>
        <end position="256"/>
    </location>
</feature>
<reference evidence="6 7" key="1">
    <citation type="submission" date="2024-01" db="EMBL/GenBank/DDBJ databases">
        <title>The genomes of 5 underutilized Papilionoideae crops provide insights into root nodulation and disease resistance.</title>
        <authorList>
            <person name="Yuan L."/>
        </authorList>
    </citation>
    <scope>NUCLEOTIDE SEQUENCE [LARGE SCALE GENOMIC DNA]</scope>
    <source>
        <strain evidence="6">LY-2023</strain>
        <tissue evidence="6">Leaf</tissue>
    </source>
</reference>
<dbReference type="PANTHER" id="PTHR47206">
    <property type="entry name" value="HOMEODOMAIN-LIKE SUPERFAMILY PROTEIN"/>
    <property type="match status" value="1"/>
</dbReference>
<protein>
    <submittedName>
        <fullName evidence="6">Uncharacterized protein</fullName>
    </submittedName>
</protein>
<organism evidence="6 7">
    <name type="scientific">Clitoria ternatea</name>
    <name type="common">Butterfly pea</name>
    <dbReference type="NCBI Taxonomy" id="43366"/>
    <lineage>
        <taxon>Eukaryota</taxon>
        <taxon>Viridiplantae</taxon>
        <taxon>Streptophyta</taxon>
        <taxon>Embryophyta</taxon>
        <taxon>Tracheophyta</taxon>
        <taxon>Spermatophyta</taxon>
        <taxon>Magnoliopsida</taxon>
        <taxon>eudicotyledons</taxon>
        <taxon>Gunneridae</taxon>
        <taxon>Pentapetalae</taxon>
        <taxon>rosids</taxon>
        <taxon>fabids</taxon>
        <taxon>Fabales</taxon>
        <taxon>Fabaceae</taxon>
        <taxon>Papilionoideae</taxon>
        <taxon>50 kb inversion clade</taxon>
        <taxon>NPAAA clade</taxon>
        <taxon>indigoferoid/millettioid clade</taxon>
        <taxon>Phaseoleae</taxon>
        <taxon>Clitoria</taxon>
    </lineage>
</organism>
<dbReference type="PROSITE" id="PS51294">
    <property type="entry name" value="HTH_MYB"/>
    <property type="match status" value="1"/>
</dbReference>
<comment type="subcellular location">
    <subcellularLocation>
        <location evidence="1">Nucleus</location>
    </subcellularLocation>
</comment>
<evidence type="ECO:0000256" key="3">
    <source>
        <dbReference type="SAM" id="MobiDB-lite"/>
    </source>
</evidence>
<accession>A0AAN9IR88</accession>
<dbReference type="InterPro" id="IPR017930">
    <property type="entry name" value="Myb_dom"/>
</dbReference>
<keyword evidence="2" id="KW-0539">Nucleus</keyword>
<dbReference type="PANTHER" id="PTHR47206:SF1">
    <property type="entry name" value="HOMEODOMAIN-LIKE SUPERFAMILY PROTEIN"/>
    <property type="match status" value="1"/>
</dbReference>
<dbReference type="Gene3D" id="1.10.10.60">
    <property type="entry name" value="Homeodomain-like"/>
    <property type="match status" value="1"/>
</dbReference>
<evidence type="ECO:0000313" key="7">
    <source>
        <dbReference type="Proteomes" id="UP001359559"/>
    </source>
</evidence>
<dbReference type="Pfam" id="PF00249">
    <property type="entry name" value="Myb_DNA-binding"/>
    <property type="match status" value="1"/>
</dbReference>
<proteinExistence type="predicted"/>
<dbReference type="GO" id="GO:0005634">
    <property type="term" value="C:nucleus"/>
    <property type="evidence" value="ECO:0007669"/>
    <property type="project" value="UniProtKB-SubCell"/>
</dbReference>
<feature type="region of interest" description="Disordered" evidence="3">
    <location>
        <begin position="234"/>
        <end position="259"/>
    </location>
</feature>
<evidence type="ECO:0000256" key="1">
    <source>
        <dbReference type="ARBA" id="ARBA00004123"/>
    </source>
</evidence>
<dbReference type="CDD" id="cd11660">
    <property type="entry name" value="SANT_TRF"/>
    <property type="match status" value="1"/>
</dbReference>
<dbReference type="SMART" id="SM00717">
    <property type="entry name" value="SANT"/>
    <property type="match status" value="1"/>
</dbReference>
<evidence type="ECO:0000256" key="2">
    <source>
        <dbReference type="ARBA" id="ARBA00023242"/>
    </source>
</evidence>